<sequence>MVSGAFLALRGLDITYKVLAHIVENDRAIVGLVVDPEIGRLVEHRDRAIVYHAISRLHHRGMVYDSVTTYDVHYASPTSLVFAITRIQLSFERRPRFVTGKESFHTNDLSFFHLLDVPTEWKASEDVQKYTMGTCAPTSKCISSPFVFAEGVFSGIAIEL</sequence>
<protein>
    <submittedName>
        <fullName evidence="1">Uncharacterized protein</fullName>
    </submittedName>
</protein>
<keyword evidence="2" id="KW-1185">Reference proteome</keyword>
<dbReference type="OrthoDB" id="2874131at2759"/>
<proteinExistence type="predicted"/>
<organism evidence="1 2">
    <name type="scientific">Hypsizygus marmoreus</name>
    <name type="common">White beech mushroom</name>
    <name type="synonym">Agaricus marmoreus</name>
    <dbReference type="NCBI Taxonomy" id="39966"/>
    <lineage>
        <taxon>Eukaryota</taxon>
        <taxon>Fungi</taxon>
        <taxon>Dikarya</taxon>
        <taxon>Basidiomycota</taxon>
        <taxon>Agaricomycotina</taxon>
        <taxon>Agaricomycetes</taxon>
        <taxon>Agaricomycetidae</taxon>
        <taxon>Agaricales</taxon>
        <taxon>Tricholomatineae</taxon>
        <taxon>Lyophyllaceae</taxon>
        <taxon>Hypsizygus</taxon>
    </lineage>
</organism>
<reference evidence="1" key="1">
    <citation type="submission" date="2018-04" db="EMBL/GenBank/DDBJ databases">
        <title>Whole genome sequencing of Hypsizygus marmoreus.</title>
        <authorList>
            <person name="Choi I.-G."/>
            <person name="Min B."/>
            <person name="Kim J.-G."/>
            <person name="Kim S."/>
            <person name="Oh Y.-L."/>
            <person name="Kong W.-S."/>
            <person name="Park H."/>
            <person name="Jeong J."/>
            <person name="Song E.-S."/>
        </authorList>
    </citation>
    <scope>NUCLEOTIDE SEQUENCE [LARGE SCALE GENOMIC DNA]</scope>
    <source>
        <strain evidence="1">51987-8</strain>
    </source>
</reference>
<dbReference type="EMBL" id="LUEZ02000110">
    <property type="protein sequence ID" value="RDB17620.1"/>
    <property type="molecule type" value="Genomic_DNA"/>
</dbReference>
<dbReference type="InParanoid" id="A0A369J8U9"/>
<name>A0A369J8U9_HYPMA</name>
<gene>
    <name evidence="1" type="ORF">Hypma_001067</name>
</gene>
<evidence type="ECO:0000313" key="2">
    <source>
        <dbReference type="Proteomes" id="UP000076154"/>
    </source>
</evidence>
<comment type="caution">
    <text evidence="1">The sequence shown here is derived from an EMBL/GenBank/DDBJ whole genome shotgun (WGS) entry which is preliminary data.</text>
</comment>
<dbReference type="AlphaFoldDB" id="A0A369J8U9"/>
<evidence type="ECO:0000313" key="1">
    <source>
        <dbReference type="EMBL" id="RDB17620.1"/>
    </source>
</evidence>
<accession>A0A369J8U9</accession>
<dbReference type="Proteomes" id="UP000076154">
    <property type="component" value="Unassembled WGS sequence"/>
</dbReference>